<name>A0ABU9GKS5_COBMA</name>
<gene>
    <name evidence="3" type="ORF">V6243_18025</name>
</gene>
<comment type="caution">
    <text evidence="3">The sequence shown here is derived from an EMBL/GenBank/DDBJ whole genome shotgun (WGS) entry which is preliminary data.</text>
</comment>
<feature type="non-terminal residue" evidence="3">
    <location>
        <position position="75"/>
    </location>
</feature>
<protein>
    <submittedName>
        <fullName evidence="3">Aldehyde dehydrogenase</fullName>
    </submittedName>
</protein>
<dbReference type="Gene3D" id="3.40.605.10">
    <property type="entry name" value="Aldehyde Dehydrogenase, Chain A, domain 1"/>
    <property type="match status" value="1"/>
</dbReference>
<dbReference type="InterPro" id="IPR016162">
    <property type="entry name" value="Ald_DH_N"/>
</dbReference>
<dbReference type="RefSeq" id="WP_423972099.1">
    <property type="nucleotide sequence ID" value="NZ_JBAKAP010000112.1"/>
</dbReference>
<keyword evidence="1" id="KW-0560">Oxidoreductase</keyword>
<feature type="non-terminal residue" evidence="3">
    <location>
        <position position="1"/>
    </location>
</feature>
<proteinExistence type="predicted"/>
<dbReference type="Pfam" id="PF00171">
    <property type="entry name" value="Aldedh"/>
    <property type="match status" value="1"/>
</dbReference>
<reference evidence="3 4" key="1">
    <citation type="submission" date="2024-02" db="EMBL/GenBank/DDBJ databases">
        <title>Bacteria isolated from the canopy kelp, Nereocystis luetkeana.</title>
        <authorList>
            <person name="Pfister C.A."/>
            <person name="Younker I.T."/>
            <person name="Light S.H."/>
        </authorList>
    </citation>
    <scope>NUCLEOTIDE SEQUENCE [LARGE SCALE GENOMIC DNA]</scope>
    <source>
        <strain evidence="3 4">TI.5.07</strain>
    </source>
</reference>
<accession>A0ABU9GKS5</accession>
<dbReference type="EMBL" id="JBAKAP010000112">
    <property type="protein sequence ID" value="MEL0618718.1"/>
    <property type="molecule type" value="Genomic_DNA"/>
</dbReference>
<evidence type="ECO:0000256" key="1">
    <source>
        <dbReference type="ARBA" id="ARBA00023002"/>
    </source>
</evidence>
<keyword evidence="4" id="KW-1185">Reference proteome</keyword>
<evidence type="ECO:0000313" key="3">
    <source>
        <dbReference type="EMBL" id="MEL0618718.1"/>
    </source>
</evidence>
<feature type="domain" description="Aldehyde dehydrogenase" evidence="2">
    <location>
        <begin position="1"/>
        <end position="66"/>
    </location>
</feature>
<evidence type="ECO:0000313" key="4">
    <source>
        <dbReference type="Proteomes" id="UP001378242"/>
    </source>
</evidence>
<dbReference type="InterPro" id="IPR015590">
    <property type="entry name" value="Aldehyde_DH_dom"/>
</dbReference>
<dbReference type="SUPFAM" id="SSF53720">
    <property type="entry name" value="ALDH-like"/>
    <property type="match status" value="1"/>
</dbReference>
<organism evidence="3 4">
    <name type="scientific">Cobetia marina</name>
    <name type="common">Deleya marina</name>
    <dbReference type="NCBI Taxonomy" id="28258"/>
    <lineage>
        <taxon>Bacteria</taxon>
        <taxon>Pseudomonadati</taxon>
        <taxon>Pseudomonadota</taxon>
        <taxon>Gammaproteobacteria</taxon>
        <taxon>Oceanospirillales</taxon>
        <taxon>Halomonadaceae</taxon>
        <taxon>Cobetia</taxon>
    </lineage>
</organism>
<sequence>WQALRGAVRAGYLAAFAEGRTSRREARGEMSCRNTGKIRAEAEIDLDDAIGGNRYSAEQARALDPRQGAVVAHDV</sequence>
<dbReference type="Proteomes" id="UP001378242">
    <property type="component" value="Unassembled WGS sequence"/>
</dbReference>
<evidence type="ECO:0000259" key="2">
    <source>
        <dbReference type="Pfam" id="PF00171"/>
    </source>
</evidence>
<dbReference type="InterPro" id="IPR016161">
    <property type="entry name" value="Ald_DH/histidinol_DH"/>
</dbReference>